<dbReference type="InterPro" id="IPR027918">
    <property type="entry name" value="HYLS1_C_dom"/>
</dbReference>
<keyword evidence="7" id="KW-0966">Cell projection</keyword>
<comment type="similarity">
    <text evidence="3">Belongs to the HYLS1 family.</text>
</comment>
<feature type="compositionally biased region" description="Basic and acidic residues" evidence="8">
    <location>
        <begin position="30"/>
        <end position="44"/>
    </location>
</feature>
<feature type="compositionally biased region" description="Basic and acidic residues" evidence="8">
    <location>
        <begin position="51"/>
        <end position="64"/>
    </location>
</feature>
<dbReference type="GO" id="GO:0060271">
    <property type="term" value="P:cilium assembly"/>
    <property type="evidence" value="ECO:0007669"/>
    <property type="project" value="TreeGrafter"/>
</dbReference>
<proteinExistence type="inferred from homology"/>
<protein>
    <recommendedName>
        <fullName evidence="9">Centriolar and ciliogenesis-associated protein HYLS1 C-terminal domain-containing protein</fullName>
    </recommendedName>
</protein>
<keyword evidence="5" id="KW-0970">Cilium biogenesis/degradation</keyword>
<comment type="caution">
    <text evidence="10">The sequence shown here is derived from an EMBL/GenBank/DDBJ whole genome shotgun (WGS) entry which is preliminary data.</text>
</comment>
<dbReference type="Proteomes" id="UP000324091">
    <property type="component" value="Chromosome 6"/>
</dbReference>
<dbReference type="Pfam" id="PF15311">
    <property type="entry name" value="HYLS1_C"/>
    <property type="match status" value="1"/>
</dbReference>
<keyword evidence="6" id="KW-0206">Cytoskeleton</keyword>
<dbReference type="AlphaFoldDB" id="A0A5C6N082"/>
<evidence type="ECO:0000256" key="4">
    <source>
        <dbReference type="ARBA" id="ARBA00022490"/>
    </source>
</evidence>
<dbReference type="GO" id="GO:0005814">
    <property type="term" value="C:centriole"/>
    <property type="evidence" value="ECO:0007669"/>
    <property type="project" value="UniProtKB-SubCell"/>
</dbReference>
<dbReference type="PANTHER" id="PTHR34174">
    <property type="entry name" value="HYDROLETHALUS SYNDROME PROTEIN 1"/>
    <property type="match status" value="1"/>
</dbReference>
<feature type="compositionally biased region" description="Low complexity" evidence="8">
    <location>
        <begin position="280"/>
        <end position="291"/>
    </location>
</feature>
<organism evidence="10 11">
    <name type="scientific">Takifugu flavidus</name>
    <name type="common">sansaifugu</name>
    <dbReference type="NCBI Taxonomy" id="433684"/>
    <lineage>
        <taxon>Eukaryota</taxon>
        <taxon>Metazoa</taxon>
        <taxon>Chordata</taxon>
        <taxon>Craniata</taxon>
        <taxon>Vertebrata</taxon>
        <taxon>Euteleostomi</taxon>
        <taxon>Actinopterygii</taxon>
        <taxon>Neopterygii</taxon>
        <taxon>Teleostei</taxon>
        <taxon>Neoteleostei</taxon>
        <taxon>Acanthomorphata</taxon>
        <taxon>Eupercaria</taxon>
        <taxon>Tetraodontiformes</taxon>
        <taxon>Tetradontoidea</taxon>
        <taxon>Tetraodontidae</taxon>
        <taxon>Takifugu</taxon>
    </lineage>
</organism>
<sequence>MYAESDDDDKNSLNSSFWSDGEPQDEEEVKIERLVEIEALRSAEEPLEASGEEKSDLKVSKVTEEGSGGTDGDDEDEESCSSCDSPVLSFMTSGYGTYRPEEQEAGDCTSDCVDQDSRGHLSELRDDEDDHCSVCSNIWFEGHGVTFPQSLSPEPADPGAAGGAGEMIISEEEGDFKDEGCIVEDRFMMDEKIVEGGNVDADHHERPEEKQELKEAAESNESPCDQNIRFIDSKVDFSQDCERSLRQTKGAESRLEERLSELCLSAQHDSEAESEEARSRSNSSGSEASSSDIFESYTRGDVKVRSKPKSFIRPVVNQRMVKKTDPVAKYFHYKRLWDVFKLPGEVDRTALRLEIKERLAYQPPPPKPRRVYMPNTYIVPTEKKRSALRWEIRTHLANEMIPYKCGY</sequence>
<accession>A0A5C6N082</accession>
<keyword evidence="11" id="KW-1185">Reference proteome</keyword>
<evidence type="ECO:0000256" key="6">
    <source>
        <dbReference type="ARBA" id="ARBA00023212"/>
    </source>
</evidence>
<feature type="domain" description="Centriolar and ciliogenesis-associated protein HYLS1 C-terminal" evidence="9">
    <location>
        <begin position="312"/>
        <end position="397"/>
    </location>
</feature>
<evidence type="ECO:0000256" key="8">
    <source>
        <dbReference type="SAM" id="MobiDB-lite"/>
    </source>
</evidence>
<evidence type="ECO:0000256" key="1">
    <source>
        <dbReference type="ARBA" id="ARBA00004114"/>
    </source>
</evidence>
<evidence type="ECO:0000313" key="10">
    <source>
        <dbReference type="EMBL" id="TWW59077.1"/>
    </source>
</evidence>
<feature type="compositionally biased region" description="Basic and acidic residues" evidence="8">
    <location>
        <begin position="268"/>
        <end position="279"/>
    </location>
</feature>
<evidence type="ECO:0000256" key="2">
    <source>
        <dbReference type="ARBA" id="ARBA00004138"/>
    </source>
</evidence>
<evidence type="ECO:0000313" key="11">
    <source>
        <dbReference type="Proteomes" id="UP000324091"/>
    </source>
</evidence>
<evidence type="ECO:0000256" key="3">
    <source>
        <dbReference type="ARBA" id="ARBA00010091"/>
    </source>
</evidence>
<evidence type="ECO:0000256" key="5">
    <source>
        <dbReference type="ARBA" id="ARBA00022794"/>
    </source>
</evidence>
<evidence type="ECO:0000259" key="9">
    <source>
        <dbReference type="Pfam" id="PF15311"/>
    </source>
</evidence>
<feature type="region of interest" description="Disordered" evidence="8">
    <location>
        <begin position="196"/>
        <end position="225"/>
    </location>
</feature>
<keyword evidence="4" id="KW-0963">Cytoplasm</keyword>
<dbReference type="InterPro" id="IPR052319">
    <property type="entry name" value="Centriolar_ciliogenesis_assoc"/>
</dbReference>
<gene>
    <name evidence="10" type="ORF">D4764_06G0006070</name>
</gene>
<feature type="compositionally biased region" description="Basic and acidic residues" evidence="8">
    <location>
        <begin position="196"/>
        <end position="217"/>
    </location>
</feature>
<comment type="subcellular location">
    <subcellularLocation>
        <location evidence="2">Cell projection</location>
        <location evidence="2">Cilium</location>
    </subcellularLocation>
    <subcellularLocation>
        <location evidence="1">Cytoplasm</location>
        <location evidence="1">Cytoskeleton</location>
        <location evidence="1">Microtubule organizing center</location>
        <location evidence="1">Centrosome</location>
        <location evidence="1">Centriole</location>
    </subcellularLocation>
</comment>
<dbReference type="PANTHER" id="PTHR34174:SF1">
    <property type="entry name" value="CENTRIOLAR AND CILIOGENESIS-ASSOCIATED PROTEIN HYLS1"/>
    <property type="match status" value="1"/>
</dbReference>
<feature type="region of interest" description="Disordered" evidence="8">
    <location>
        <begin position="1"/>
        <end position="117"/>
    </location>
</feature>
<dbReference type="GO" id="GO:0097730">
    <property type="term" value="C:non-motile cilium"/>
    <property type="evidence" value="ECO:0007669"/>
    <property type="project" value="TreeGrafter"/>
</dbReference>
<evidence type="ECO:0000256" key="7">
    <source>
        <dbReference type="ARBA" id="ARBA00023273"/>
    </source>
</evidence>
<dbReference type="EMBL" id="RHFK02000019">
    <property type="protein sequence ID" value="TWW59077.1"/>
    <property type="molecule type" value="Genomic_DNA"/>
</dbReference>
<name>A0A5C6N082_9TELE</name>
<reference evidence="10 11" key="1">
    <citation type="submission" date="2019-04" db="EMBL/GenBank/DDBJ databases">
        <title>Chromosome genome assembly for Takifugu flavidus.</title>
        <authorList>
            <person name="Xiao S."/>
        </authorList>
    </citation>
    <scope>NUCLEOTIDE SEQUENCE [LARGE SCALE GENOMIC DNA]</scope>
    <source>
        <strain evidence="10">HTHZ2018</strain>
        <tissue evidence="10">Muscle</tissue>
    </source>
</reference>
<feature type="region of interest" description="Disordered" evidence="8">
    <location>
        <begin position="265"/>
        <end position="292"/>
    </location>
</feature>